<proteinExistence type="predicted"/>
<evidence type="ECO:0000313" key="4">
    <source>
        <dbReference type="Proteomes" id="UP001190466"/>
    </source>
</evidence>
<reference evidence="3 4" key="1">
    <citation type="submission" date="2023-08" db="EMBL/GenBank/DDBJ databases">
        <authorList>
            <person name="Folkvardsen B D."/>
            <person name="Norman A."/>
        </authorList>
    </citation>
    <scope>NUCLEOTIDE SEQUENCE [LARGE SCALE GENOMIC DNA]</scope>
    <source>
        <strain evidence="3 4">Mu0050</strain>
    </source>
</reference>
<evidence type="ECO:0000313" key="3">
    <source>
        <dbReference type="EMBL" id="CAJ1582977.1"/>
    </source>
</evidence>
<dbReference type="Pfam" id="PF20789">
    <property type="entry name" value="4HBT_3C"/>
    <property type="match status" value="1"/>
</dbReference>
<dbReference type="InterPro" id="IPR049450">
    <property type="entry name" value="ACOT8-like_C"/>
</dbReference>
<dbReference type="InterPro" id="IPR042171">
    <property type="entry name" value="Acyl-CoA_hotdog"/>
</dbReference>
<gene>
    <name evidence="3" type="ORF">MU0050_002374</name>
</gene>
<dbReference type="Proteomes" id="UP001190466">
    <property type="component" value="Chromosome"/>
</dbReference>
<dbReference type="InterPro" id="IPR029069">
    <property type="entry name" value="HotDog_dom_sf"/>
</dbReference>
<name>A0ABN9P2T1_9MYCO</name>
<evidence type="ECO:0000259" key="2">
    <source>
        <dbReference type="Pfam" id="PF20789"/>
    </source>
</evidence>
<keyword evidence="4" id="KW-1185">Reference proteome</keyword>
<dbReference type="SUPFAM" id="SSF54637">
    <property type="entry name" value="Thioesterase/thiol ester dehydrase-isomerase"/>
    <property type="match status" value="1"/>
</dbReference>
<feature type="domain" description="Acyl-CoA thioesterase-like C-terminal" evidence="2">
    <location>
        <begin position="138"/>
        <end position="247"/>
    </location>
</feature>
<evidence type="ECO:0000259" key="1">
    <source>
        <dbReference type="Pfam" id="PF13622"/>
    </source>
</evidence>
<protein>
    <submittedName>
        <fullName evidence="3">Thioesterase family protein</fullName>
    </submittedName>
</protein>
<feature type="domain" description="Acyl-CoA thioesterase-like N-terminal HotDog" evidence="1">
    <location>
        <begin position="22"/>
        <end position="103"/>
    </location>
</feature>
<dbReference type="Gene3D" id="2.40.160.210">
    <property type="entry name" value="Acyl-CoA thioesterase, double hotdog domain"/>
    <property type="match status" value="1"/>
</dbReference>
<sequence>MTVRPAHFADSPDGFLPSPYAASRWGEGMLNGPAVVGLAAHCLERDYGSAEFQPTRLTVDLFKAARNVATTVRTRLVRDGHRIRNAECDIVQGEVVVAQAGLVFYRRSAPPPGEQWQPDTEFAFPENLAPGDDHALPHTGSDGTGWTQRIGDHQNASRTRFVDKSIDVVQGQRNSPFVRAAVVAEATSLVTHLGTHGIGYINGDLTVGLTRLPVDEWIGVRAESHWAADGVSVGTSTLFDKMGPIGSGMVTALANPAAALDFSAAAQPNPPV</sequence>
<dbReference type="RefSeq" id="WP_316516877.1">
    <property type="nucleotide sequence ID" value="NZ_OY726395.1"/>
</dbReference>
<dbReference type="EMBL" id="OY726395">
    <property type="protein sequence ID" value="CAJ1582977.1"/>
    <property type="molecule type" value="Genomic_DNA"/>
</dbReference>
<organism evidence="3 4">
    <name type="scientific">[Mycobacterium] wendilense</name>
    <dbReference type="NCBI Taxonomy" id="3064284"/>
    <lineage>
        <taxon>Bacteria</taxon>
        <taxon>Bacillati</taxon>
        <taxon>Actinomycetota</taxon>
        <taxon>Actinomycetes</taxon>
        <taxon>Mycobacteriales</taxon>
        <taxon>Mycobacteriaceae</taxon>
        <taxon>Mycolicibacter</taxon>
    </lineage>
</organism>
<dbReference type="Pfam" id="PF13622">
    <property type="entry name" value="4HBT_3"/>
    <property type="match status" value="1"/>
</dbReference>
<dbReference type="InterPro" id="IPR049449">
    <property type="entry name" value="TesB_ACOT8-like_N"/>
</dbReference>
<accession>A0ABN9P2T1</accession>